<dbReference type="Proteomes" id="UP001295684">
    <property type="component" value="Unassembled WGS sequence"/>
</dbReference>
<organism evidence="4 5">
    <name type="scientific">Euplotes crassus</name>
    <dbReference type="NCBI Taxonomy" id="5936"/>
    <lineage>
        <taxon>Eukaryota</taxon>
        <taxon>Sar</taxon>
        <taxon>Alveolata</taxon>
        <taxon>Ciliophora</taxon>
        <taxon>Intramacronucleata</taxon>
        <taxon>Spirotrichea</taxon>
        <taxon>Hypotrichia</taxon>
        <taxon>Euplotida</taxon>
        <taxon>Euplotidae</taxon>
        <taxon>Moneuplotes</taxon>
    </lineage>
</organism>
<protein>
    <recommendedName>
        <fullName evidence="6">Protein-tyrosine-phosphatase</fullName>
    </recommendedName>
</protein>
<evidence type="ECO:0000313" key="5">
    <source>
        <dbReference type="Proteomes" id="UP001295684"/>
    </source>
</evidence>
<dbReference type="PROSITE" id="PS00383">
    <property type="entry name" value="TYR_PHOSPHATASE_1"/>
    <property type="match status" value="1"/>
</dbReference>
<feature type="domain" description="Tyrosine specific protein phosphatases" evidence="3">
    <location>
        <begin position="366"/>
        <end position="447"/>
    </location>
</feature>
<dbReference type="Gene3D" id="3.90.190.10">
    <property type="entry name" value="Protein tyrosine phosphatase superfamily"/>
    <property type="match status" value="1"/>
</dbReference>
<sequence length="549" mass="64030">MKKFGLSLEIPSDEEKEAQEPAQQLDTYESHESEDYQEGEESEEEPSREIEENLGFQNTNGHEQTSDQEESDILLEPKPPAVGTKPTGFGFGGKPGLSLNVEDSDEKESQPEEIQIEEKNQDSAEAPIDDGIQIEGVESTGDISYKWVEALKNIQIVEKAIPFSQFYKSFALRETSREFKLIRRLTETEFHRSQIIKRKKGKDRYSDLGPFKHSQVKLRSNTKVFEAEVDNYINANYIKSATQRNLFIATQGPLETTFLNFYRMVWQEKVSLIFMLCPLMEDEKKKCSEYWPHEGTEKTLNIDDQFLITFEEVVESSEEIINKCCKIRKLKIKNIAKNEERIFTHYNMLSWPDFGTPEENEYTIIEDIVAKIQEIEDNEKSKEKIIVHCSAGIGRTGTLIAIYNCVCTIEHYIKTDNIKNGKLSIFAVVRRLREQRFHMVHNELQYHFIYQFIHHYFNMKEIDDTETYIRPCEMEKNKTKIKSQSEEEPETKSNYSNYSYEGESNRSGEEMVESKPVIYDDEIENPDLQLDLLNKPPPIQRNKKPPMLF</sequence>
<dbReference type="Pfam" id="PF00102">
    <property type="entry name" value="Y_phosphatase"/>
    <property type="match status" value="1"/>
</dbReference>
<keyword evidence="5" id="KW-1185">Reference proteome</keyword>
<feature type="compositionally biased region" description="Basic and acidic residues" evidence="1">
    <location>
        <begin position="503"/>
        <end position="513"/>
    </location>
</feature>
<dbReference type="PANTHER" id="PTHR19134">
    <property type="entry name" value="RECEPTOR-TYPE TYROSINE-PROTEIN PHOSPHATASE"/>
    <property type="match status" value="1"/>
</dbReference>
<feature type="compositionally biased region" description="Acidic residues" evidence="1">
    <location>
        <begin position="35"/>
        <end position="44"/>
    </location>
</feature>
<evidence type="ECO:0008006" key="6">
    <source>
        <dbReference type="Google" id="ProtNLM"/>
    </source>
</evidence>
<dbReference type="InterPro" id="IPR050348">
    <property type="entry name" value="Protein-Tyr_Phosphatase"/>
</dbReference>
<dbReference type="InterPro" id="IPR029021">
    <property type="entry name" value="Prot-tyrosine_phosphatase-like"/>
</dbReference>
<feature type="compositionally biased region" description="Low complexity" evidence="1">
    <location>
        <begin position="493"/>
        <end position="502"/>
    </location>
</feature>
<name>A0AAD1X8K9_EUPCR</name>
<evidence type="ECO:0000259" key="2">
    <source>
        <dbReference type="PROSITE" id="PS50055"/>
    </source>
</evidence>
<dbReference type="EMBL" id="CAMPGE010006105">
    <property type="protein sequence ID" value="CAI2364949.1"/>
    <property type="molecule type" value="Genomic_DNA"/>
</dbReference>
<evidence type="ECO:0000256" key="1">
    <source>
        <dbReference type="SAM" id="MobiDB-lite"/>
    </source>
</evidence>
<dbReference type="InterPro" id="IPR000242">
    <property type="entry name" value="PTP_cat"/>
</dbReference>
<dbReference type="InterPro" id="IPR016130">
    <property type="entry name" value="Tyr_Pase_AS"/>
</dbReference>
<dbReference type="InterPro" id="IPR000387">
    <property type="entry name" value="Tyr_Pase_dom"/>
</dbReference>
<dbReference type="GO" id="GO:0004725">
    <property type="term" value="F:protein tyrosine phosphatase activity"/>
    <property type="evidence" value="ECO:0007669"/>
    <property type="project" value="InterPro"/>
</dbReference>
<evidence type="ECO:0000259" key="3">
    <source>
        <dbReference type="PROSITE" id="PS50056"/>
    </source>
</evidence>
<dbReference type="CDD" id="cd00047">
    <property type="entry name" value="PTPc"/>
    <property type="match status" value="1"/>
</dbReference>
<evidence type="ECO:0000313" key="4">
    <source>
        <dbReference type="EMBL" id="CAI2364949.1"/>
    </source>
</evidence>
<dbReference type="AlphaFoldDB" id="A0AAD1X8K9"/>
<dbReference type="SMART" id="SM00194">
    <property type="entry name" value="PTPc"/>
    <property type="match status" value="1"/>
</dbReference>
<reference evidence="4" key="1">
    <citation type="submission" date="2023-07" db="EMBL/GenBank/DDBJ databases">
        <authorList>
            <consortium name="AG Swart"/>
            <person name="Singh M."/>
            <person name="Singh A."/>
            <person name="Seah K."/>
            <person name="Emmerich C."/>
        </authorList>
    </citation>
    <scope>NUCLEOTIDE SEQUENCE</scope>
    <source>
        <strain evidence="4">DP1</strain>
    </source>
</reference>
<dbReference type="PROSITE" id="PS50055">
    <property type="entry name" value="TYR_PHOSPHATASE_PTP"/>
    <property type="match status" value="1"/>
</dbReference>
<dbReference type="PANTHER" id="PTHR19134:SF449">
    <property type="entry name" value="TYROSINE-PROTEIN PHOSPHATASE 1"/>
    <property type="match status" value="1"/>
</dbReference>
<accession>A0AAD1X8K9</accession>
<dbReference type="SUPFAM" id="SSF52799">
    <property type="entry name" value="(Phosphotyrosine protein) phosphatases II"/>
    <property type="match status" value="1"/>
</dbReference>
<gene>
    <name evidence="4" type="ORF">ECRASSUSDP1_LOCUS6299</name>
</gene>
<feature type="domain" description="Tyrosine-protein phosphatase" evidence="2">
    <location>
        <begin position="175"/>
        <end position="456"/>
    </location>
</feature>
<dbReference type="PRINTS" id="PR00700">
    <property type="entry name" value="PRTYPHPHTASE"/>
</dbReference>
<feature type="region of interest" description="Disordered" evidence="1">
    <location>
        <begin position="1"/>
        <end position="128"/>
    </location>
</feature>
<dbReference type="SMART" id="SM00404">
    <property type="entry name" value="PTPc_motif"/>
    <property type="match status" value="1"/>
</dbReference>
<feature type="region of interest" description="Disordered" evidence="1">
    <location>
        <begin position="477"/>
        <end position="549"/>
    </location>
</feature>
<dbReference type="PROSITE" id="PS50056">
    <property type="entry name" value="TYR_PHOSPHATASE_2"/>
    <property type="match status" value="1"/>
</dbReference>
<dbReference type="InterPro" id="IPR003595">
    <property type="entry name" value="Tyr_Pase_cat"/>
</dbReference>
<proteinExistence type="predicted"/>
<comment type="caution">
    <text evidence="4">The sequence shown here is derived from an EMBL/GenBank/DDBJ whole genome shotgun (WGS) entry which is preliminary data.</text>
</comment>